<dbReference type="AlphaFoldDB" id="A0A1E3P372"/>
<feature type="non-terminal residue" evidence="10">
    <location>
        <position position="1"/>
    </location>
</feature>
<dbReference type="STRING" id="683960.A0A1E3P372"/>
<keyword evidence="11" id="KW-1185">Reference proteome</keyword>
<comment type="subcellular location">
    <subcellularLocation>
        <location evidence="1">Golgi apparatus membrane</location>
        <topology evidence="1">Single-pass type II membrane protein</topology>
    </subcellularLocation>
</comment>
<keyword evidence="8" id="KW-0333">Golgi apparatus</keyword>
<dbReference type="Pfam" id="PF11051">
    <property type="entry name" value="Mannosyl_trans3"/>
    <property type="match status" value="1"/>
</dbReference>
<comment type="pathway">
    <text evidence="2">Protein modification; protein glycosylation.</text>
</comment>
<dbReference type="GO" id="GO:0000026">
    <property type="term" value="F:alpha-1,2-mannosyltransferase activity"/>
    <property type="evidence" value="ECO:0007669"/>
    <property type="project" value="TreeGrafter"/>
</dbReference>
<keyword evidence="6" id="KW-0735">Signal-anchor</keyword>
<gene>
    <name evidence="10" type="ORF">WICANDRAFT_17946</name>
</gene>
<evidence type="ECO:0000256" key="8">
    <source>
        <dbReference type="ARBA" id="ARBA00023034"/>
    </source>
</evidence>
<proteinExistence type="inferred from homology"/>
<dbReference type="EMBL" id="KV454211">
    <property type="protein sequence ID" value="ODQ59337.1"/>
    <property type="molecule type" value="Genomic_DNA"/>
</dbReference>
<sequence>QSHIKDQRYNKKSQKFYIKMFKMLNEQKFKIPALDLIGKADSRDPNLIWSKSKLSEFLKLDPLQVENLHKIHEDVFNQLPYKFPKNLYRGNGIVLIGGVQYSWLSLLSIKSVRSFGSNLPIEMIIPTPEEYEQELCEIVLPSLNAKCVLLHNVFGEEVMDTVKFSGYQYKSLALIASSFENVLLLDSDNILVSNPDELFVKEPFKTSGMVLWPDYWTRTTSPLFYDIAGINVTNTRVRKGKWPLIPSEIVEELDKVPLHDLEGSIPDLSSESGQLLIRKTDHLKTILLSLFYNLYGPNFFYKLLSQGQSGEGDKDTFIAAAIKSNEPFYQVKSEIQSFGWFDEGNFNGVSMGQRNPIQDYEYYQNFLKTLEPKFEEYDTRAAPIFTVHANFPKLNPYLLWKEKKLFNSKNEEVRLYSDISNFLPEPFDFELVQYRRMKSLLCDLKIKLNYFEDVDKESVCKFIDNHITFL</sequence>
<dbReference type="PANTHER" id="PTHR31646:SF1">
    <property type="entry name" value="ALPHA-1,2-MANNOSYLTRANSFERASE MNN2"/>
    <property type="match status" value="1"/>
</dbReference>
<evidence type="ECO:0000256" key="4">
    <source>
        <dbReference type="ARBA" id="ARBA00022679"/>
    </source>
</evidence>
<dbReference type="OrthoDB" id="430354at2759"/>
<dbReference type="RefSeq" id="XP_019038544.1">
    <property type="nucleotide sequence ID" value="XM_019180769.1"/>
</dbReference>
<feature type="non-terminal residue" evidence="10">
    <location>
        <position position="470"/>
    </location>
</feature>
<evidence type="ECO:0000256" key="6">
    <source>
        <dbReference type="ARBA" id="ARBA00022968"/>
    </source>
</evidence>
<evidence type="ECO:0000256" key="5">
    <source>
        <dbReference type="ARBA" id="ARBA00022692"/>
    </source>
</evidence>
<evidence type="ECO:0000256" key="9">
    <source>
        <dbReference type="ARBA" id="ARBA00023136"/>
    </source>
</evidence>
<reference evidence="10 11" key="1">
    <citation type="journal article" date="2016" name="Proc. Natl. Acad. Sci. U.S.A.">
        <title>Comparative genomics of biotechnologically important yeasts.</title>
        <authorList>
            <person name="Riley R."/>
            <person name="Haridas S."/>
            <person name="Wolfe K.H."/>
            <person name="Lopes M.R."/>
            <person name="Hittinger C.T."/>
            <person name="Goeker M."/>
            <person name="Salamov A.A."/>
            <person name="Wisecaver J.H."/>
            <person name="Long T.M."/>
            <person name="Calvey C.H."/>
            <person name="Aerts A.L."/>
            <person name="Barry K.W."/>
            <person name="Choi C."/>
            <person name="Clum A."/>
            <person name="Coughlan A.Y."/>
            <person name="Deshpande S."/>
            <person name="Douglass A.P."/>
            <person name="Hanson S.J."/>
            <person name="Klenk H.-P."/>
            <person name="LaButti K.M."/>
            <person name="Lapidus A."/>
            <person name="Lindquist E.A."/>
            <person name="Lipzen A.M."/>
            <person name="Meier-Kolthoff J.P."/>
            <person name="Ohm R.A."/>
            <person name="Otillar R.P."/>
            <person name="Pangilinan J.L."/>
            <person name="Peng Y."/>
            <person name="Rokas A."/>
            <person name="Rosa C.A."/>
            <person name="Scheuner C."/>
            <person name="Sibirny A.A."/>
            <person name="Slot J.C."/>
            <person name="Stielow J.B."/>
            <person name="Sun H."/>
            <person name="Kurtzman C.P."/>
            <person name="Blackwell M."/>
            <person name="Grigoriev I.V."/>
            <person name="Jeffries T.W."/>
        </authorList>
    </citation>
    <scope>NUCLEOTIDE SEQUENCE [LARGE SCALE GENOMIC DNA]</scope>
    <source>
        <strain evidence="11">ATCC 58044 / CBS 1984 / NCYC 433 / NRRL Y-366-8</strain>
    </source>
</reference>
<keyword evidence="7" id="KW-1133">Transmembrane helix</keyword>
<dbReference type="Proteomes" id="UP000094112">
    <property type="component" value="Unassembled WGS sequence"/>
</dbReference>
<evidence type="ECO:0000256" key="2">
    <source>
        <dbReference type="ARBA" id="ARBA00004922"/>
    </source>
</evidence>
<evidence type="ECO:0000256" key="1">
    <source>
        <dbReference type="ARBA" id="ARBA00004323"/>
    </source>
</evidence>
<dbReference type="InterPro" id="IPR022751">
    <property type="entry name" value="Alpha_mannosyltransferase"/>
</dbReference>
<evidence type="ECO:0000256" key="7">
    <source>
        <dbReference type="ARBA" id="ARBA00022989"/>
    </source>
</evidence>
<keyword evidence="4 10" id="KW-0808">Transferase</keyword>
<evidence type="ECO:0000256" key="3">
    <source>
        <dbReference type="ARBA" id="ARBA00009105"/>
    </source>
</evidence>
<dbReference type="PANTHER" id="PTHR31646">
    <property type="entry name" value="ALPHA-1,2-MANNOSYLTRANSFERASE MNN2"/>
    <property type="match status" value="1"/>
</dbReference>
<evidence type="ECO:0000313" key="11">
    <source>
        <dbReference type="Proteomes" id="UP000094112"/>
    </source>
</evidence>
<dbReference type="InterPro" id="IPR029044">
    <property type="entry name" value="Nucleotide-diphossugar_trans"/>
</dbReference>
<dbReference type="SUPFAM" id="SSF53448">
    <property type="entry name" value="Nucleotide-diphospho-sugar transferases"/>
    <property type="match status" value="1"/>
</dbReference>
<dbReference type="GO" id="GO:0046354">
    <property type="term" value="P:mannan biosynthetic process"/>
    <property type="evidence" value="ECO:0007669"/>
    <property type="project" value="TreeGrafter"/>
</dbReference>
<organism evidence="10 11">
    <name type="scientific">Wickerhamomyces anomalus (strain ATCC 58044 / CBS 1984 / NCYC 433 / NRRL Y-366-8)</name>
    <name type="common">Yeast</name>
    <name type="synonym">Hansenula anomala</name>
    <dbReference type="NCBI Taxonomy" id="683960"/>
    <lineage>
        <taxon>Eukaryota</taxon>
        <taxon>Fungi</taxon>
        <taxon>Dikarya</taxon>
        <taxon>Ascomycota</taxon>
        <taxon>Saccharomycotina</taxon>
        <taxon>Saccharomycetes</taxon>
        <taxon>Phaffomycetales</taxon>
        <taxon>Wickerhamomycetaceae</taxon>
        <taxon>Wickerhamomyces</taxon>
    </lineage>
</organism>
<comment type="similarity">
    <text evidence="3">Belongs to the MNN1/MNT family.</text>
</comment>
<keyword evidence="9" id="KW-0472">Membrane</keyword>
<accession>A0A1E3P372</accession>
<dbReference type="GeneID" id="30198015"/>
<dbReference type="GO" id="GO:0000139">
    <property type="term" value="C:Golgi membrane"/>
    <property type="evidence" value="ECO:0007669"/>
    <property type="project" value="UniProtKB-SubCell"/>
</dbReference>
<evidence type="ECO:0000313" key="10">
    <source>
        <dbReference type="EMBL" id="ODQ59337.1"/>
    </source>
</evidence>
<name>A0A1E3P372_WICAA</name>
<protein>
    <submittedName>
        <fullName evidence="10">Glycosyltransferase family 71 protein</fullName>
    </submittedName>
</protein>
<keyword evidence="5" id="KW-0812">Transmembrane</keyword>